<dbReference type="HOGENOM" id="CLU_198476_0_0_1"/>
<organism evidence="1 2">
    <name type="scientific">Cochliobolus heterostrophus (strain C5 / ATCC 48332 / race O)</name>
    <name type="common">Southern corn leaf blight fungus</name>
    <name type="synonym">Bipolaris maydis</name>
    <dbReference type="NCBI Taxonomy" id="701091"/>
    <lineage>
        <taxon>Eukaryota</taxon>
        <taxon>Fungi</taxon>
        <taxon>Dikarya</taxon>
        <taxon>Ascomycota</taxon>
        <taxon>Pezizomycotina</taxon>
        <taxon>Dothideomycetes</taxon>
        <taxon>Pleosporomycetidae</taxon>
        <taxon>Pleosporales</taxon>
        <taxon>Pleosporineae</taxon>
        <taxon>Pleosporaceae</taxon>
        <taxon>Bipolaris</taxon>
    </lineage>
</organism>
<evidence type="ECO:0000313" key="1">
    <source>
        <dbReference type="EMBL" id="EMD94336.1"/>
    </source>
</evidence>
<accession>M2UL74</accession>
<evidence type="ECO:0000313" key="2">
    <source>
        <dbReference type="Proteomes" id="UP000016936"/>
    </source>
</evidence>
<dbReference type="OMA" id="ARICTDW"/>
<gene>
    <name evidence="1" type="ORF">COCHEDRAFT_1020323</name>
</gene>
<reference evidence="1 2" key="1">
    <citation type="journal article" date="2012" name="PLoS Pathog.">
        <title>Diverse lifestyles and strategies of plant pathogenesis encoded in the genomes of eighteen Dothideomycetes fungi.</title>
        <authorList>
            <person name="Ohm R.A."/>
            <person name="Feau N."/>
            <person name="Henrissat B."/>
            <person name="Schoch C.L."/>
            <person name="Horwitz B.A."/>
            <person name="Barry K.W."/>
            <person name="Condon B.J."/>
            <person name="Copeland A.C."/>
            <person name="Dhillon B."/>
            <person name="Glaser F."/>
            <person name="Hesse C.N."/>
            <person name="Kosti I."/>
            <person name="LaButti K."/>
            <person name="Lindquist E.A."/>
            <person name="Lucas S."/>
            <person name="Salamov A.A."/>
            <person name="Bradshaw R.E."/>
            <person name="Ciuffetti L."/>
            <person name="Hamelin R.C."/>
            <person name="Kema G.H.J."/>
            <person name="Lawrence C."/>
            <person name="Scott J.A."/>
            <person name="Spatafora J.W."/>
            <person name="Turgeon B.G."/>
            <person name="de Wit P.J.G.M."/>
            <person name="Zhong S."/>
            <person name="Goodwin S.B."/>
            <person name="Grigoriev I.V."/>
        </authorList>
    </citation>
    <scope>NUCLEOTIDE SEQUENCE [LARGE SCALE GENOMIC DNA]</scope>
    <source>
        <strain evidence="2">C5 / ATCC 48332 / race O</strain>
    </source>
</reference>
<dbReference type="Proteomes" id="UP000016936">
    <property type="component" value="Unassembled WGS sequence"/>
</dbReference>
<keyword evidence="2" id="KW-1185">Reference proteome</keyword>
<protein>
    <submittedName>
        <fullName evidence="1">Uncharacterized protein</fullName>
    </submittedName>
</protein>
<sequence>MNWVPIIRATSASYTARLCTDSPVKKTIASLLTMPVDRQKPDLCIVLVLFPVAVR</sequence>
<proteinExistence type="predicted"/>
<name>M2UL74_COCH5</name>
<dbReference type="AlphaFoldDB" id="M2UL74"/>
<reference evidence="2" key="2">
    <citation type="journal article" date="2013" name="PLoS Genet.">
        <title>Comparative genome structure, secondary metabolite, and effector coding capacity across Cochliobolus pathogens.</title>
        <authorList>
            <person name="Condon B.J."/>
            <person name="Leng Y."/>
            <person name="Wu D."/>
            <person name="Bushley K.E."/>
            <person name="Ohm R.A."/>
            <person name="Otillar R."/>
            <person name="Martin J."/>
            <person name="Schackwitz W."/>
            <person name="Grimwood J."/>
            <person name="MohdZainudin N."/>
            <person name="Xue C."/>
            <person name="Wang R."/>
            <person name="Manning V.A."/>
            <person name="Dhillon B."/>
            <person name="Tu Z.J."/>
            <person name="Steffenson B.J."/>
            <person name="Salamov A."/>
            <person name="Sun H."/>
            <person name="Lowry S."/>
            <person name="LaButti K."/>
            <person name="Han J."/>
            <person name="Copeland A."/>
            <person name="Lindquist E."/>
            <person name="Barry K."/>
            <person name="Schmutz J."/>
            <person name="Baker S.E."/>
            <person name="Ciuffetti L.M."/>
            <person name="Grigoriev I.V."/>
            <person name="Zhong S."/>
            <person name="Turgeon B.G."/>
        </authorList>
    </citation>
    <scope>NUCLEOTIDE SEQUENCE [LARGE SCALE GENOMIC DNA]</scope>
    <source>
        <strain evidence="2">C5 / ATCC 48332 / race O</strain>
    </source>
</reference>
<dbReference type="EMBL" id="KB445572">
    <property type="protein sequence ID" value="EMD94336.1"/>
    <property type="molecule type" value="Genomic_DNA"/>
</dbReference>